<keyword evidence="2" id="KW-1185">Reference proteome</keyword>
<comment type="caution">
    <text evidence="1">The sequence shown here is derived from an EMBL/GenBank/DDBJ whole genome shotgun (WGS) entry which is preliminary data.</text>
</comment>
<dbReference type="EMBL" id="CAJVPU010005981">
    <property type="protein sequence ID" value="CAG8555075.1"/>
    <property type="molecule type" value="Genomic_DNA"/>
</dbReference>
<dbReference type="Proteomes" id="UP000789702">
    <property type="component" value="Unassembled WGS sequence"/>
</dbReference>
<accession>A0ACA9M206</accession>
<organism evidence="1 2">
    <name type="scientific">Dentiscutata heterogama</name>
    <dbReference type="NCBI Taxonomy" id="1316150"/>
    <lineage>
        <taxon>Eukaryota</taxon>
        <taxon>Fungi</taxon>
        <taxon>Fungi incertae sedis</taxon>
        <taxon>Mucoromycota</taxon>
        <taxon>Glomeromycotina</taxon>
        <taxon>Glomeromycetes</taxon>
        <taxon>Diversisporales</taxon>
        <taxon>Gigasporaceae</taxon>
        <taxon>Dentiscutata</taxon>
    </lineage>
</organism>
<proteinExistence type="predicted"/>
<reference evidence="1" key="1">
    <citation type="submission" date="2021-06" db="EMBL/GenBank/DDBJ databases">
        <authorList>
            <person name="Kallberg Y."/>
            <person name="Tangrot J."/>
            <person name="Rosling A."/>
        </authorList>
    </citation>
    <scope>NUCLEOTIDE SEQUENCE</scope>
    <source>
        <strain evidence="1">IL203A</strain>
    </source>
</reference>
<evidence type="ECO:0000313" key="1">
    <source>
        <dbReference type="EMBL" id="CAG8555075.1"/>
    </source>
</evidence>
<name>A0ACA9M206_9GLOM</name>
<gene>
    <name evidence="1" type="ORF">DHETER_LOCUS5397</name>
</gene>
<sequence length="322" mass="37357">MASNSSLNTKNRKRIYYAPKYWQFDPIYQTNVKLFIKDLLNLKTVQFIEGSKITHGFFYGNHPIQEVDIIATVTAFDINEGKKYTKYTLDDGSATIEFIDFKNDDGPILEPKFDRGTVIRVIGKIKDYNGKREIGNSYGRMWAEKDPNAELLRWLEILTLKKDVYSRPFILSKRTITINNVSDVEEVPPILSMVSEVPESVPNTSMPSTRIFERMKNSDNQSSHTEEAFTDLITRYIYKNNLTRFSIVRIRQSPELNEFAKKVAINQYPCPKPNGQQVAALFVKALRVLMLEGFLSYADYHKISYRVDSLFVDMVREWKVQI</sequence>
<evidence type="ECO:0000313" key="2">
    <source>
        <dbReference type="Proteomes" id="UP000789702"/>
    </source>
</evidence>
<protein>
    <submittedName>
        <fullName evidence="1">5048_t:CDS:1</fullName>
    </submittedName>
</protein>